<dbReference type="InterPro" id="IPR029063">
    <property type="entry name" value="SAM-dependent_MTases_sf"/>
</dbReference>
<reference evidence="1 2" key="1">
    <citation type="submission" date="2020-08" db="EMBL/GenBank/DDBJ databases">
        <title>Bridging the membrane lipid divide: bacteria of the FCB group superphylum have the potential to synthesize archaeal ether lipids.</title>
        <authorList>
            <person name="Villanueva L."/>
            <person name="Von Meijenfeldt F.A.B."/>
            <person name="Westbye A.B."/>
            <person name="Yadav S."/>
            <person name="Hopmans E.C."/>
            <person name="Dutilh B.E."/>
            <person name="Sinninghe Damste J.S."/>
        </authorList>
    </citation>
    <scope>NUCLEOTIDE SEQUENCE [LARGE SCALE GENOMIC DNA]</scope>
    <source>
        <strain evidence="1">NIOZ-UU81</strain>
    </source>
</reference>
<protein>
    <submittedName>
        <fullName evidence="1">Methyltransferase domain-containing protein</fullName>
    </submittedName>
</protein>
<sequence length="245" mass="27902">MTRFTPIAPAPQNRADQTCPTDILFKGEITPSILCCPLCKSAPAPKTYHQDKRRPYLQCAKCSLVFVPPAYHLSKKQEKAEYDLHRNNPDDTGYRTFLDRLFSPLRQRLPTASRGLDFGCGPGPALSMMFEEAGFPMAVYDPFYAQNPNALAGRYDFITATEVVEHLYNPARDLQLLWGLLRCGGYLGIMTKRVLTKESFSRWHYTHDPTHVCFFSLATFQWLADHLNADLEIICKDVILLHKRG</sequence>
<evidence type="ECO:0000313" key="2">
    <source>
        <dbReference type="Proteomes" id="UP000599024"/>
    </source>
</evidence>
<name>A0A8J6TD64_9BACT</name>
<dbReference type="SUPFAM" id="SSF53335">
    <property type="entry name" value="S-adenosyl-L-methionine-dependent methyltransferases"/>
    <property type="match status" value="1"/>
</dbReference>
<keyword evidence="1" id="KW-0489">Methyltransferase</keyword>
<dbReference type="Gene3D" id="3.40.50.150">
    <property type="entry name" value="Vaccinia Virus protein VP39"/>
    <property type="match status" value="2"/>
</dbReference>
<dbReference type="GO" id="GO:0032259">
    <property type="term" value="P:methylation"/>
    <property type="evidence" value="ECO:0007669"/>
    <property type="project" value="UniProtKB-KW"/>
</dbReference>
<dbReference type="EMBL" id="JACNLK010000027">
    <property type="protein sequence ID" value="MBC8208044.1"/>
    <property type="molecule type" value="Genomic_DNA"/>
</dbReference>
<keyword evidence="1" id="KW-0808">Transferase</keyword>
<proteinExistence type="predicted"/>
<dbReference type="GO" id="GO:0008168">
    <property type="term" value="F:methyltransferase activity"/>
    <property type="evidence" value="ECO:0007669"/>
    <property type="project" value="UniProtKB-KW"/>
</dbReference>
<gene>
    <name evidence="1" type="ORF">H8E79_02615</name>
</gene>
<dbReference type="Pfam" id="PF13489">
    <property type="entry name" value="Methyltransf_23"/>
    <property type="match status" value="1"/>
</dbReference>
<evidence type="ECO:0000313" key="1">
    <source>
        <dbReference type="EMBL" id="MBC8208044.1"/>
    </source>
</evidence>
<dbReference type="Proteomes" id="UP000599024">
    <property type="component" value="Unassembled WGS sequence"/>
</dbReference>
<accession>A0A8J6TD64</accession>
<dbReference type="AlphaFoldDB" id="A0A8J6TD64"/>
<organism evidence="1 2">
    <name type="scientific">Candidatus Desulfatifera sulfidica</name>
    <dbReference type="NCBI Taxonomy" id="2841691"/>
    <lineage>
        <taxon>Bacteria</taxon>
        <taxon>Pseudomonadati</taxon>
        <taxon>Thermodesulfobacteriota</taxon>
        <taxon>Desulfobulbia</taxon>
        <taxon>Desulfobulbales</taxon>
        <taxon>Desulfobulbaceae</taxon>
        <taxon>Candidatus Desulfatifera</taxon>
    </lineage>
</organism>
<comment type="caution">
    <text evidence="1">The sequence shown here is derived from an EMBL/GenBank/DDBJ whole genome shotgun (WGS) entry which is preliminary data.</text>
</comment>